<dbReference type="EC" id="2.4.-.-" evidence="6"/>
<reference evidence="6" key="1">
    <citation type="submission" date="2022-10" db="EMBL/GenBank/DDBJ databases">
        <title>Whole-Genome Sequencing of Brachybacterium huguangmaarense BRM-3, Isolated from Betula schmidtii.</title>
        <authorList>
            <person name="Haam D."/>
        </authorList>
    </citation>
    <scope>NUCLEOTIDE SEQUENCE</scope>
    <source>
        <strain evidence="6">BRM-3</strain>
    </source>
</reference>
<dbReference type="Pfam" id="PF00535">
    <property type="entry name" value="Glycos_transf_2"/>
    <property type="match status" value="1"/>
</dbReference>
<dbReference type="RefSeq" id="WP_263594646.1">
    <property type="nucleotide sequence ID" value="NZ_CP107020.1"/>
</dbReference>
<evidence type="ECO:0000256" key="4">
    <source>
        <dbReference type="ARBA" id="ARBA00022679"/>
    </source>
</evidence>
<sequence>MAVLTYRRPEALRLAMRSVLPQLAEIQLPATLLVVDNEPTGSARHVVAEETVPGSAVRYVHEPRPGISAARNAALRAASDFDVLLFLDDDETAEPGWLAELVRFWRAHRPAAVTGPVEPIFTGSDSMSWMARTGAFERARRPTGARREGFATNNLLLDLSFLRQHQLGFADELGLIGGEDTLLSRQIVACGGVILWCDEAVVREVVARDRLSGRWVRRRAFRSGASWAHAVLAVEPPVRRRQLVLRMWARAAVRVPWGSVQWLAGHVLRRPRLAGIGRDTVLSVCGAVWGARGGSLNEYGRPSRPGG</sequence>
<evidence type="ECO:0000259" key="5">
    <source>
        <dbReference type="Pfam" id="PF00535"/>
    </source>
</evidence>
<accession>A0ABY6G2K3</accession>
<dbReference type="SUPFAM" id="SSF53448">
    <property type="entry name" value="Nucleotide-diphospho-sugar transferases"/>
    <property type="match status" value="1"/>
</dbReference>
<comment type="pathway">
    <text evidence="1">Cell wall biogenesis; cell wall polysaccharide biosynthesis.</text>
</comment>
<dbReference type="PANTHER" id="PTHR43179">
    <property type="entry name" value="RHAMNOSYLTRANSFERASE WBBL"/>
    <property type="match status" value="1"/>
</dbReference>
<evidence type="ECO:0000256" key="2">
    <source>
        <dbReference type="ARBA" id="ARBA00006739"/>
    </source>
</evidence>
<dbReference type="EMBL" id="CP107020">
    <property type="protein sequence ID" value="UYG17437.1"/>
    <property type="molecule type" value="Genomic_DNA"/>
</dbReference>
<dbReference type="PANTHER" id="PTHR43179:SF12">
    <property type="entry name" value="GALACTOFURANOSYLTRANSFERASE GLFT2"/>
    <property type="match status" value="1"/>
</dbReference>
<dbReference type="InterPro" id="IPR029044">
    <property type="entry name" value="Nucleotide-diphossugar_trans"/>
</dbReference>
<comment type="similarity">
    <text evidence="2">Belongs to the glycosyltransferase 2 family.</text>
</comment>
<dbReference type="Proteomes" id="UP001164305">
    <property type="component" value="Chromosome"/>
</dbReference>
<keyword evidence="7" id="KW-1185">Reference proteome</keyword>
<protein>
    <submittedName>
        <fullName evidence="6">Glycosyltransferase</fullName>
        <ecNumber evidence="6">2.4.-.-</ecNumber>
    </submittedName>
</protein>
<evidence type="ECO:0000256" key="1">
    <source>
        <dbReference type="ARBA" id="ARBA00004776"/>
    </source>
</evidence>
<dbReference type="Gene3D" id="3.90.550.10">
    <property type="entry name" value="Spore Coat Polysaccharide Biosynthesis Protein SpsA, Chain A"/>
    <property type="match status" value="1"/>
</dbReference>
<evidence type="ECO:0000313" key="7">
    <source>
        <dbReference type="Proteomes" id="UP001164305"/>
    </source>
</evidence>
<dbReference type="InterPro" id="IPR001173">
    <property type="entry name" value="Glyco_trans_2-like"/>
</dbReference>
<dbReference type="CDD" id="cd00761">
    <property type="entry name" value="Glyco_tranf_GTA_type"/>
    <property type="match status" value="1"/>
</dbReference>
<evidence type="ECO:0000313" key="6">
    <source>
        <dbReference type="EMBL" id="UYG17437.1"/>
    </source>
</evidence>
<feature type="domain" description="Glycosyltransferase 2-like" evidence="5">
    <location>
        <begin position="3"/>
        <end position="138"/>
    </location>
</feature>
<gene>
    <name evidence="6" type="ORF">BRM3_03120</name>
</gene>
<name>A0ABY6G2K3_9MICO</name>
<keyword evidence="4 6" id="KW-0808">Transferase</keyword>
<keyword evidence="3 6" id="KW-0328">Glycosyltransferase</keyword>
<evidence type="ECO:0000256" key="3">
    <source>
        <dbReference type="ARBA" id="ARBA00022676"/>
    </source>
</evidence>
<proteinExistence type="inferred from homology"/>
<dbReference type="GO" id="GO:0016757">
    <property type="term" value="F:glycosyltransferase activity"/>
    <property type="evidence" value="ECO:0007669"/>
    <property type="project" value="UniProtKB-KW"/>
</dbReference>
<organism evidence="6 7">
    <name type="scientific">Brachybacterium huguangmaarense</name>
    <dbReference type="NCBI Taxonomy" id="1652028"/>
    <lineage>
        <taxon>Bacteria</taxon>
        <taxon>Bacillati</taxon>
        <taxon>Actinomycetota</taxon>
        <taxon>Actinomycetes</taxon>
        <taxon>Micrococcales</taxon>
        <taxon>Dermabacteraceae</taxon>
        <taxon>Brachybacterium</taxon>
    </lineage>
</organism>